<dbReference type="AlphaFoldDB" id="A0AAD5CPV0"/>
<organism evidence="1 2">
    <name type="scientific">Ambrosia artemisiifolia</name>
    <name type="common">Common ragweed</name>
    <dbReference type="NCBI Taxonomy" id="4212"/>
    <lineage>
        <taxon>Eukaryota</taxon>
        <taxon>Viridiplantae</taxon>
        <taxon>Streptophyta</taxon>
        <taxon>Embryophyta</taxon>
        <taxon>Tracheophyta</taxon>
        <taxon>Spermatophyta</taxon>
        <taxon>Magnoliopsida</taxon>
        <taxon>eudicotyledons</taxon>
        <taxon>Gunneridae</taxon>
        <taxon>Pentapetalae</taxon>
        <taxon>asterids</taxon>
        <taxon>campanulids</taxon>
        <taxon>Asterales</taxon>
        <taxon>Asteraceae</taxon>
        <taxon>Asteroideae</taxon>
        <taxon>Heliantheae alliance</taxon>
        <taxon>Heliantheae</taxon>
        <taxon>Ambrosia</taxon>
    </lineage>
</organism>
<dbReference type="Proteomes" id="UP001206925">
    <property type="component" value="Unassembled WGS sequence"/>
</dbReference>
<accession>A0AAD5CPV0</accession>
<gene>
    <name evidence="1" type="ORF">M8C21_008236</name>
</gene>
<reference evidence="1" key="1">
    <citation type="submission" date="2022-06" db="EMBL/GenBank/DDBJ databases">
        <title>Uncovering the hologenomic basis of an extraordinary plant invasion.</title>
        <authorList>
            <person name="Bieker V.C."/>
            <person name="Martin M.D."/>
            <person name="Gilbert T."/>
            <person name="Hodgins K."/>
            <person name="Battlay P."/>
            <person name="Petersen B."/>
            <person name="Wilson J."/>
        </authorList>
    </citation>
    <scope>NUCLEOTIDE SEQUENCE</scope>
    <source>
        <strain evidence="1">AA19_3_7</strain>
        <tissue evidence="1">Leaf</tissue>
    </source>
</reference>
<sequence length="55" mass="6065">MKDGGGDCLQWPQGCRLERMSAALSETPRLDMLIMELIPPASVDSVADDLQLYQV</sequence>
<evidence type="ECO:0000313" key="2">
    <source>
        <dbReference type="Proteomes" id="UP001206925"/>
    </source>
</evidence>
<protein>
    <submittedName>
        <fullName evidence="1">Uncharacterized protein</fullName>
    </submittedName>
</protein>
<comment type="caution">
    <text evidence="1">The sequence shown here is derived from an EMBL/GenBank/DDBJ whole genome shotgun (WGS) entry which is preliminary data.</text>
</comment>
<dbReference type="EMBL" id="JAMZMK010007208">
    <property type="protein sequence ID" value="KAI7745537.1"/>
    <property type="molecule type" value="Genomic_DNA"/>
</dbReference>
<keyword evidence="2" id="KW-1185">Reference proteome</keyword>
<name>A0AAD5CPV0_AMBAR</name>
<proteinExistence type="predicted"/>
<evidence type="ECO:0000313" key="1">
    <source>
        <dbReference type="EMBL" id="KAI7745537.1"/>
    </source>
</evidence>